<organism evidence="1 2">
    <name type="scientific">Puccinia sorghi</name>
    <dbReference type="NCBI Taxonomy" id="27349"/>
    <lineage>
        <taxon>Eukaryota</taxon>
        <taxon>Fungi</taxon>
        <taxon>Dikarya</taxon>
        <taxon>Basidiomycota</taxon>
        <taxon>Pucciniomycotina</taxon>
        <taxon>Pucciniomycetes</taxon>
        <taxon>Pucciniales</taxon>
        <taxon>Pucciniaceae</taxon>
        <taxon>Puccinia</taxon>
    </lineage>
</organism>
<proteinExistence type="predicted"/>
<evidence type="ECO:0000313" key="2">
    <source>
        <dbReference type="Proteomes" id="UP000037035"/>
    </source>
</evidence>
<dbReference type="AlphaFoldDB" id="A0A0L6UCA7"/>
<name>A0A0L6UCA7_9BASI</name>
<dbReference type="VEuPathDB" id="FungiDB:VP01_773g13"/>
<dbReference type="OrthoDB" id="2142724at2759"/>
<comment type="caution">
    <text evidence="1">The sequence shown here is derived from an EMBL/GenBank/DDBJ whole genome shotgun (WGS) entry which is preliminary data.</text>
</comment>
<dbReference type="Proteomes" id="UP000037035">
    <property type="component" value="Unassembled WGS sequence"/>
</dbReference>
<dbReference type="EMBL" id="LAVV01013205">
    <property type="protein sequence ID" value="KNZ45862.1"/>
    <property type="molecule type" value="Genomic_DNA"/>
</dbReference>
<reference evidence="1 2" key="1">
    <citation type="submission" date="2015-08" db="EMBL/GenBank/DDBJ databases">
        <title>Next Generation Sequencing and Analysis of the Genome of Puccinia sorghi L Schw, the Causal Agent of Maize Common Rust.</title>
        <authorList>
            <person name="Rochi L."/>
            <person name="Burguener G."/>
            <person name="Darino M."/>
            <person name="Turjanski A."/>
            <person name="Kreff E."/>
            <person name="Dieguez M.J."/>
            <person name="Sacco F."/>
        </authorList>
    </citation>
    <scope>NUCLEOTIDE SEQUENCE [LARGE SCALE GENOMIC DNA]</scope>
    <source>
        <strain evidence="1 2">RO10H11247</strain>
    </source>
</reference>
<protein>
    <submittedName>
        <fullName evidence="1">Uncharacterized protein</fullName>
    </submittedName>
</protein>
<gene>
    <name evidence="1" type="ORF">VP01_773g13</name>
</gene>
<accession>A0A0L6UCA7</accession>
<sequence length="51" mass="5420">MKPYPGVNSILVVEDTAIHLGARVQHLCRNACGNSMGAGRGQVGKNWGVRT</sequence>
<evidence type="ECO:0000313" key="1">
    <source>
        <dbReference type="EMBL" id="KNZ45862.1"/>
    </source>
</evidence>
<keyword evidence="2" id="KW-1185">Reference proteome</keyword>